<protein>
    <recommendedName>
        <fullName evidence="3">Restriction endonuclease</fullName>
    </recommendedName>
</protein>
<comment type="caution">
    <text evidence="1">The sequence shown here is derived from an EMBL/GenBank/DDBJ whole genome shotgun (WGS) entry which is preliminary data.</text>
</comment>
<evidence type="ECO:0000313" key="2">
    <source>
        <dbReference type="Proteomes" id="UP001160334"/>
    </source>
</evidence>
<dbReference type="EMBL" id="JARXVC010000038">
    <property type="protein sequence ID" value="MDH6285078.1"/>
    <property type="molecule type" value="Genomic_DNA"/>
</dbReference>
<sequence length="346" mass="37811">MRFAARTIPNSGAVTSVRDGRYKPAIKTNAGEARIDAAWARLIGTVIDFRLRLAFTTANLVPPTAQRGHAALTRRHPDAAPLLAGLTDAIGWTLAAAGPIDSARIELPGQIESDLIRLCVVAGQLDQLYRNYESVSRATPLLDRGRAVTVEQAVAQVPSTVVDAILDQVRLANDGLGQLRATATAATAGLEFAGSQFIPADADLLVDGLLLDFKSKNEATTIKKPDVYQLAGYVLLDFDDTHHIEQVGVYWTRHGVMRTFPVSTFFELLGATAPLADLRDQLHAELAAYAQHGRRAQLARQTKQEQPVTPEQPVAQEQPVTIEQLPLPEDTRLARSVRWLRNVLRR</sequence>
<accession>A0ABT6ML76</accession>
<keyword evidence="2" id="KW-1185">Reference proteome</keyword>
<gene>
    <name evidence="1" type="ORF">M2280_006342</name>
</gene>
<evidence type="ECO:0000313" key="1">
    <source>
        <dbReference type="EMBL" id="MDH6285078.1"/>
    </source>
</evidence>
<proteinExistence type="predicted"/>
<name>A0ABT6ML76_9NOCA</name>
<evidence type="ECO:0008006" key="3">
    <source>
        <dbReference type="Google" id="ProtNLM"/>
    </source>
</evidence>
<organism evidence="1 2">
    <name type="scientific">Prescottella agglutinans</name>
    <dbReference type="NCBI Taxonomy" id="1644129"/>
    <lineage>
        <taxon>Bacteria</taxon>
        <taxon>Bacillati</taxon>
        <taxon>Actinomycetota</taxon>
        <taxon>Actinomycetes</taxon>
        <taxon>Mycobacteriales</taxon>
        <taxon>Nocardiaceae</taxon>
        <taxon>Prescottella</taxon>
    </lineage>
</organism>
<dbReference type="Proteomes" id="UP001160334">
    <property type="component" value="Unassembled WGS sequence"/>
</dbReference>
<reference evidence="1 2" key="1">
    <citation type="submission" date="2023-04" db="EMBL/GenBank/DDBJ databases">
        <title>Forest soil microbial communities from Buena Vista Peninsula, Colon Province, Panama.</title>
        <authorList>
            <person name="Bouskill N."/>
        </authorList>
    </citation>
    <scope>NUCLEOTIDE SEQUENCE [LARGE SCALE GENOMIC DNA]</scope>
    <source>
        <strain evidence="1 2">CFH S0262</strain>
    </source>
</reference>